<feature type="domain" description="HTH luxR-type" evidence="4">
    <location>
        <begin position="1058"/>
        <end position="1123"/>
    </location>
</feature>
<dbReference type="InterPro" id="IPR041664">
    <property type="entry name" value="AAA_16"/>
</dbReference>
<dbReference type="PROSITE" id="PS50043">
    <property type="entry name" value="HTH_LUXR_2"/>
    <property type="match status" value="1"/>
</dbReference>
<protein>
    <submittedName>
        <fullName evidence="5">LuxR family transcriptional regulator</fullName>
    </submittedName>
</protein>
<evidence type="ECO:0000256" key="2">
    <source>
        <dbReference type="ARBA" id="ARBA00022840"/>
    </source>
</evidence>
<accession>A0ABP3KWK1</accession>
<dbReference type="SUPFAM" id="SSF46894">
    <property type="entry name" value="C-terminal effector domain of the bipartite response regulators"/>
    <property type="match status" value="1"/>
</dbReference>
<comment type="caution">
    <text evidence="5">The sequence shown here is derived from an EMBL/GenBank/DDBJ whole genome shotgun (WGS) entry which is preliminary data.</text>
</comment>
<proteinExistence type="predicted"/>
<keyword evidence="2" id="KW-0067">ATP-binding</keyword>
<reference evidence="6" key="1">
    <citation type="journal article" date="2019" name="Int. J. Syst. Evol. Microbiol.">
        <title>The Global Catalogue of Microorganisms (GCM) 10K type strain sequencing project: providing services to taxonomists for standard genome sequencing and annotation.</title>
        <authorList>
            <consortium name="The Broad Institute Genomics Platform"/>
            <consortium name="The Broad Institute Genome Sequencing Center for Infectious Disease"/>
            <person name="Wu L."/>
            <person name="Ma J."/>
        </authorList>
    </citation>
    <scope>NUCLEOTIDE SEQUENCE [LARGE SCALE GENOMIC DNA]</scope>
    <source>
        <strain evidence="6">JCM 4805</strain>
    </source>
</reference>
<feature type="compositionally biased region" description="Low complexity" evidence="3">
    <location>
        <begin position="1013"/>
        <end position="1032"/>
    </location>
</feature>
<dbReference type="InterPro" id="IPR011990">
    <property type="entry name" value="TPR-like_helical_dom_sf"/>
</dbReference>
<dbReference type="SUPFAM" id="SSF52540">
    <property type="entry name" value="P-loop containing nucleoside triphosphate hydrolases"/>
    <property type="match status" value="1"/>
</dbReference>
<evidence type="ECO:0000313" key="6">
    <source>
        <dbReference type="Proteomes" id="UP001500909"/>
    </source>
</evidence>
<dbReference type="SUPFAM" id="SSF48452">
    <property type="entry name" value="TPR-like"/>
    <property type="match status" value="1"/>
</dbReference>
<dbReference type="SMART" id="SM00421">
    <property type="entry name" value="HTH_LUXR"/>
    <property type="match status" value="1"/>
</dbReference>
<dbReference type="PANTHER" id="PTHR16305">
    <property type="entry name" value="TESTICULAR SOLUBLE ADENYLYL CYCLASE"/>
    <property type="match status" value="1"/>
</dbReference>
<dbReference type="Gene3D" id="1.25.40.10">
    <property type="entry name" value="Tetratricopeptide repeat domain"/>
    <property type="match status" value="1"/>
</dbReference>
<feature type="compositionally biased region" description="Basic and acidic residues" evidence="3">
    <location>
        <begin position="920"/>
        <end position="942"/>
    </location>
</feature>
<dbReference type="EMBL" id="BAAABY010000044">
    <property type="protein sequence ID" value="GAA0486775.1"/>
    <property type="molecule type" value="Genomic_DNA"/>
</dbReference>
<organism evidence="5 6">
    <name type="scientific">Streptomyces olivaceiscleroticus</name>
    <dbReference type="NCBI Taxonomy" id="68245"/>
    <lineage>
        <taxon>Bacteria</taxon>
        <taxon>Bacillati</taxon>
        <taxon>Actinomycetota</taxon>
        <taxon>Actinomycetes</taxon>
        <taxon>Kitasatosporales</taxon>
        <taxon>Streptomycetaceae</taxon>
        <taxon>Streptomyces</taxon>
    </lineage>
</organism>
<evidence type="ECO:0000256" key="3">
    <source>
        <dbReference type="SAM" id="MobiDB-lite"/>
    </source>
</evidence>
<evidence type="ECO:0000256" key="1">
    <source>
        <dbReference type="ARBA" id="ARBA00022741"/>
    </source>
</evidence>
<dbReference type="Pfam" id="PF00196">
    <property type="entry name" value="GerE"/>
    <property type="match status" value="1"/>
</dbReference>
<feature type="region of interest" description="Disordered" evidence="3">
    <location>
        <begin position="1013"/>
        <end position="1065"/>
    </location>
</feature>
<sequence>MSRVFVGRSSELSLLADALTRTTASGEPQALLIGGEAGVGKTRLIEEFAAAARAAGALVALGGCIEIGSEGLPFAPFSAILRTLHARLPEELAAAVAGQEGELARILPELAEAPGESRDDEHGRARLFELTARLLERLARDRSLVIVVEDLHWSDRSTRELLSYLLHTLHDAGVVLVATYRSDDIHRRHPLRPFLAEVDRMRTVRRAELARFNRDEVRSQMTGITGSEPEEALVGRVFERSEGNAFFVEELACSIHDGALPGLSDSLRDLLLVRVEALPEHTQRVIRTAAEGGSTVEHDLLAAVAGLPEDDLIEALRVAVGSNTLVPTSDGTGYRFRHALVREAVQDDLLPGERTRLNRRYAEALEADPGLVRAEACAARLASYWYHARDAAKALPAVLTASVTARRRHAYAEQLRLLDRALELWDEVPKDVRRSVRPVDYAEAYPATGCDDDALRYLDLLAEIAVAARLSGDRERAYTVTKRALRALAGEQDPLREAWFLTQRSRLAESTGRGDGWEDLSAAQQLVRGLPPSPVHAAVLAQVAAWGALHDPGPDSFTAAERAVELARLVGEEEVELNARLTLYGLQVSSGDVDGGLAGFRAALDRALERGFSAVVARGFTNLPSHLEAVGRSQEAVVATERGLAMTDHFGMKDSRSWVYGNRAESLLSLGRWAESAEAAAACRRLALGSRTRALAASRHAELALLRGDTDAAAEELAFARTHFGSYENQPQYSLPMTRFGYEIAVQRQGVVAAREVLEPLLTAGFPLGTYNSGWPLLWRAAAAEADARGLPAAAAGRDALLARLAAAVKRLPRPVPVWQAYGRLTEAELCRAEGRPSPERWAEAVAALRQVERPHELAWACLRWAEALLTRAPAARDAREAATALLADARATARWMGAGPLTVEIDRLALRARLTLPEDDGRADGDGPPADHGRIDGDGSPHARGRAGRDGLPYPGVARQRTAAEGTRRPAITAGAPTAAPAATGAAVQDGGGGAAGAVRTIVPAGTAGIAGTSRAGAGSGRRPGTAATAPTVPPTVPAAAPEGDRATGPAGAGPAATADSLGLTPRERDVLRLVAAGRTNRQIADALFISPKTASVHVSNILAKLDVSGRGEAGALAHRLRLFPEAESA</sequence>
<feature type="compositionally biased region" description="Low complexity" evidence="3">
    <location>
        <begin position="1039"/>
        <end position="1060"/>
    </location>
</feature>
<dbReference type="InterPro" id="IPR000792">
    <property type="entry name" value="Tscrpt_reg_LuxR_C"/>
</dbReference>
<dbReference type="InterPro" id="IPR027417">
    <property type="entry name" value="P-loop_NTPase"/>
</dbReference>
<dbReference type="Pfam" id="PF13191">
    <property type="entry name" value="AAA_16"/>
    <property type="match status" value="1"/>
</dbReference>
<keyword evidence="1" id="KW-0547">Nucleotide-binding</keyword>
<gene>
    <name evidence="5" type="ORF">GCM10010361_59590</name>
</gene>
<evidence type="ECO:0000259" key="4">
    <source>
        <dbReference type="PROSITE" id="PS50043"/>
    </source>
</evidence>
<dbReference type="CDD" id="cd06170">
    <property type="entry name" value="LuxR_C_like"/>
    <property type="match status" value="1"/>
</dbReference>
<dbReference type="Proteomes" id="UP001500909">
    <property type="component" value="Unassembled WGS sequence"/>
</dbReference>
<dbReference type="PRINTS" id="PR00038">
    <property type="entry name" value="HTHLUXR"/>
</dbReference>
<dbReference type="Gene3D" id="3.40.50.300">
    <property type="entry name" value="P-loop containing nucleotide triphosphate hydrolases"/>
    <property type="match status" value="1"/>
</dbReference>
<dbReference type="PANTHER" id="PTHR16305:SF35">
    <property type="entry name" value="TRANSCRIPTIONAL ACTIVATOR DOMAIN"/>
    <property type="match status" value="1"/>
</dbReference>
<keyword evidence="6" id="KW-1185">Reference proteome</keyword>
<feature type="region of interest" description="Disordered" evidence="3">
    <location>
        <begin position="919"/>
        <end position="979"/>
    </location>
</feature>
<dbReference type="InterPro" id="IPR016032">
    <property type="entry name" value="Sig_transdc_resp-reg_C-effctor"/>
</dbReference>
<evidence type="ECO:0000313" key="5">
    <source>
        <dbReference type="EMBL" id="GAA0486775.1"/>
    </source>
</evidence>
<dbReference type="InterPro" id="IPR036388">
    <property type="entry name" value="WH-like_DNA-bd_sf"/>
</dbReference>
<name>A0ABP3KWK1_9ACTN</name>
<dbReference type="Gene3D" id="1.10.10.10">
    <property type="entry name" value="Winged helix-like DNA-binding domain superfamily/Winged helix DNA-binding domain"/>
    <property type="match status" value="1"/>
</dbReference>